<dbReference type="EMBL" id="MKQP01000014">
    <property type="protein sequence ID" value="OMD33212.1"/>
    <property type="molecule type" value="Genomic_DNA"/>
</dbReference>
<dbReference type="RefSeq" id="WP_036689507.1">
    <property type="nucleotide sequence ID" value="NZ_MKQP01000014.1"/>
</dbReference>
<proteinExistence type="predicted"/>
<evidence type="ECO:0000313" key="2">
    <source>
        <dbReference type="Proteomes" id="UP000187465"/>
    </source>
</evidence>
<dbReference type="AlphaFoldDB" id="A0A1R0XDS7"/>
<dbReference type="Proteomes" id="UP000187465">
    <property type="component" value="Unassembled WGS sequence"/>
</dbReference>
<accession>A0A1R0XDS7</accession>
<organism evidence="1 2">
    <name type="scientific">Paenibacillus odorifer</name>
    <dbReference type="NCBI Taxonomy" id="189426"/>
    <lineage>
        <taxon>Bacteria</taxon>
        <taxon>Bacillati</taxon>
        <taxon>Bacillota</taxon>
        <taxon>Bacilli</taxon>
        <taxon>Bacillales</taxon>
        <taxon>Paenibacillaceae</taxon>
        <taxon>Paenibacillus</taxon>
    </lineage>
</organism>
<reference evidence="1 2" key="1">
    <citation type="submission" date="2016-10" db="EMBL/GenBank/DDBJ databases">
        <title>Paenibacillus species isolates.</title>
        <authorList>
            <person name="Beno S.M."/>
        </authorList>
    </citation>
    <scope>NUCLEOTIDE SEQUENCE [LARGE SCALE GENOMIC DNA]</scope>
    <source>
        <strain evidence="1 2">FSL H7-0604</strain>
    </source>
</reference>
<evidence type="ECO:0000313" key="1">
    <source>
        <dbReference type="EMBL" id="OMD33212.1"/>
    </source>
</evidence>
<gene>
    <name evidence="1" type="ORF">BJP51_12685</name>
</gene>
<sequence length="165" mass="19579">MLKIVRSEICSKCSNNIFKLIKVDQYGNWIRCSKCRLQRCNKDIDIIFVSEYLEDEYILEQYDNEFEIVNFMERKEKARKRLTLLFNNNFLSSKHIWKNELSDLVSESEFNELSLNFVIKWFENQGWNKPDREQAQCIAEVCNDVQVIARAGSGKTARLLIVPHF</sequence>
<name>A0A1R0XDS7_9BACL</name>
<protein>
    <submittedName>
        <fullName evidence="1">Uncharacterized protein</fullName>
    </submittedName>
</protein>
<comment type="caution">
    <text evidence="1">The sequence shown here is derived from an EMBL/GenBank/DDBJ whole genome shotgun (WGS) entry which is preliminary data.</text>
</comment>